<dbReference type="AlphaFoldDB" id="L0KCR1"/>
<protein>
    <submittedName>
        <fullName evidence="2">Rod binding protein</fullName>
    </submittedName>
</protein>
<feature type="domain" description="Flagellar protein FlgJ N-terminal" evidence="1">
    <location>
        <begin position="46"/>
        <end position="94"/>
    </location>
</feature>
<evidence type="ECO:0000259" key="1">
    <source>
        <dbReference type="Pfam" id="PF10135"/>
    </source>
</evidence>
<dbReference type="EMBL" id="CP003359">
    <property type="protein sequence ID" value="AGB42320.1"/>
    <property type="molecule type" value="Genomic_DNA"/>
</dbReference>
<name>L0KCR1_HALHC</name>
<evidence type="ECO:0000313" key="3">
    <source>
        <dbReference type="Proteomes" id="UP000010880"/>
    </source>
</evidence>
<dbReference type="KEGG" id="hhl:Halha_2446"/>
<dbReference type="Pfam" id="PF10135">
    <property type="entry name" value="Rod-binding"/>
    <property type="match status" value="1"/>
</dbReference>
<evidence type="ECO:0000313" key="2">
    <source>
        <dbReference type="EMBL" id="AGB42320.1"/>
    </source>
</evidence>
<organism evidence="2 3">
    <name type="scientific">Halobacteroides halobius (strain ATCC 35273 / DSM 5150 / MD-1)</name>
    <dbReference type="NCBI Taxonomy" id="748449"/>
    <lineage>
        <taxon>Bacteria</taxon>
        <taxon>Bacillati</taxon>
        <taxon>Bacillota</taxon>
        <taxon>Clostridia</taxon>
        <taxon>Halanaerobiales</taxon>
        <taxon>Halobacteroidaceae</taxon>
        <taxon>Halobacteroides</taxon>
    </lineage>
</organism>
<reference evidence="3" key="1">
    <citation type="submission" date="2012-02" db="EMBL/GenBank/DDBJ databases">
        <title>The complete genome of Halobacteroides halobius DSM 5150.</title>
        <authorList>
            <person name="Lucas S."/>
            <person name="Copeland A."/>
            <person name="Lapidus A."/>
            <person name="Glavina del Rio T."/>
            <person name="Dalin E."/>
            <person name="Tice H."/>
            <person name="Bruce D."/>
            <person name="Goodwin L."/>
            <person name="Pitluck S."/>
            <person name="Peters L."/>
            <person name="Mikhailova N."/>
            <person name="Gu W."/>
            <person name="Kyrpides N."/>
            <person name="Mavromatis K."/>
            <person name="Ivanova N."/>
            <person name="Brettin T."/>
            <person name="Detter J.C."/>
            <person name="Han C."/>
            <person name="Larimer F."/>
            <person name="Land M."/>
            <person name="Hauser L."/>
            <person name="Markowitz V."/>
            <person name="Cheng J.-F."/>
            <person name="Hugenholtz P."/>
            <person name="Woyke T."/>
            <person name="Wu D."/>
            <person name="Tindall B."/>
            <person name="Pomrenke H."/>
            <person name="Brambilla E."/>
            <person name="Klenk H.-P."/>
            <person name="Eisen J.A."/>
        </authorList>
    </citation>
    <scope>NUCLEOTIDE SEQUENCE [LARGE SCALE GENOMIC DNA]</scope>
    <source>
        <strain evidence="3">ATCC 35273 / DSM 5150 / MD-1</strain>
    </source>
</reference>
<dbReference type="OrthoDB" id="9796740at2"/>
<dbReference type="eggNOG" id="COG3951">
    <property type="taxonomic scope" value="Bacteria"/>
</dbReference>
<accession>L0KCR1</accession>
<gene>
    <name evidence="2" type="ordered locus">Halha_2446</name>
</gene>
<dbReference type="Proteomes" id="UP000010880">
    <property type="component" value="Chromosome"/>
</dbReference>
<dbReference type="InterPro" id="IPR019301">
    <property type="entry name" value="Flagellar_prot_FlgJ_N"/>
</dbReference>
<proteinExistence type="predicted"/>
<sequence length="97" mass="11349">MRINSQLQYNQFKIEQAQNKINKQNQDRLKEVCEDFESIFLGMMFKQMKDAGFKSKLLDTGIKGKIFKDMYYDKLAKEAAQKSNLGIAEAAYRQLNK</sequence>
<dbReference type="STRING" id="748449.Halha_2446"/>
<dbReference type="HOGENOM" id="CLU_155700_0_3_9"/>
<keyword evidence="3" id="KW-1185">Reference proteome</keyword>
<dbReference type="RefSeq" id="WP_015328034.1">
    <property type="nucleotide sequence ID" value="NC_019978.1"/>
</dbReference>